<feature type="region of interest" description="Disordered" evidence="1">
    <location>
        <begin position="290"/>
        <end position="312"/>
    </location>
</feature>
<keyword evidence="3" id="KW-1185">Reference proteome</keyword>
<dbReference type="PATRIC" id="fig|44252.3.peg.1624"/>
<feature type="compositionally biased region" description="Gly residues" evidence="1">
    <location>
        <begin position="169"/>
        <end position="183"/>
    </location>
</feature>
<organism evidence="2 3">
    <name type="scientific">Paenibacillus macerans</name>
    <name type="common">Bacillus macerans</name>
    <dbReference type="NCBI Taxonomy" id="44252"/>
    <lineage>
        <taxon>Bacteria</taxon>
        <taxon>Bacillati</taxon>
        <taxon>Bacillota</taxon>
        <taxon>Bacilli</taxon>
        <taxon>Bacillales</taxon>
        <taxon>Paenibacillaceae</taxon>
        <taxon>Paenibacillus</taxon>
    </lineage>
</organism>
<comment type="caution">
    <text evidence="2">The sequence shown here is derived from an EMBL/GenBank/DDBJ whole genome shotgun (WGS) entry which is preliminary data.</text>
</comment>
<accession>A0A090ZIE9</accession>
<gene>
    <name evidence="2" type="ORF">DJ90_392</name>
</gene>
<dbReference type="GeneID" id="77012206"/>
<evidence type="ECO:0000313" key="2">
    <source>
        <dbReference type="EMBL" id="KFN10178.1"/>
    </source>
</evidence>
<name>A0A090ZIE9_PAEMA</name>
<dbReference type="EMBL" id="JMQA01000020">
    <property type="protein sequence ID" value="KFN10178.1"/>
    <property type="molecule type" value="Genomic_DNA"/>
</dbReference>
<dbReference type="STRING" id="44252.DJ90_392"/>
<evidence type="ECO:0000256" key="1">
    <source>
        <dbReference type="SAM" id="MobiDB-lite"/>
    </source>
</evidence>
<evidence type="ECO:0000313" key="3">
    <source>
        <dbReference type="Proteomes" id="UP000029278"/>
    </source>
</evidence>
<dbReference type="RefSeq" id="WP_036620922.1">
    <property type="nucleotide sequence ID" value="NZ_JAKOBR010000013.1"/>
</dbReference>
<feature type="region of interest" description="Disordered" evidence="1">
    <location>
        <begin position="162"/>
        <end position="190"/>
    </location>
</feature>
<dbReference type="OrthoDB" id="2576600at2"/>
<reference evidence="2 3" key="1">
    <citation type="submission" date="2014-04" db="EMBL/GenBank/DDBJ databases">
        <authorList>
            <person name="Bishop-Lilly K.A."/>
            <person name="Broomall S.M."/>
            <person name="Chain P.S."/>
            <person name="Chertkov O."/>
            <person name="Coyne S.R."/>
            <person name="Daligault H.E."/>
            <person name="Davenport K.W."/>
            <person name="Erkkila T."/>
            <person name="Frey K.G."/>
            <person name="Gibbons H.S."/>
            <person name="Gu W."/>
            <person name="Jaissle J."/>
            <person name="Johnson S.L."/>
            <person name="Koroleva G.I."/>
            <person name="Ladner J.T."/>
            <person name="Lo C.-C."/>
            <person name="Minogue T.D."/>
            <person name="Munk C."/>
            <person name="Palacios G.F."/>
            <person name="Redden C.L."/>
            <person name="Rosenzweig C.N."/>
            <person name="Scholz M.B."/>
            <person name="Teshima H."/>
            <person name="Xu Y."/>
        </authorList>
    </citation>
    <scope>NUCLEOTIDE SEQUENCE [LARGE SCALE GENOMIC DNA]</scope>
    <source>
        <strain evidence="2 3">8244</strain>
    </source>
</reference>
<dbReference type="AlphaFoldDB" id="A0A090ZIE9"/>
<feature type="compositionally biased region" description="Low complexity" evidence="1">
    <location>
        <begin position="293"/>
        <end position="306"/>
    </location>
</feature>
<protein>
    <submittedName>
        <fullName evidence="2">Uncharacterized protein</fullName>
    </submittedName>
</protein>
<proteinExistence type="predicted"/>
<dbReference type="Proteomes" id="UP000029278">
    <property type="component" value="Unassembled WGS sequence"/>
</dbReference>
<dbReference type="HOGENOM" id="CLU_513721_0_0_9"/>
<sequence length="592" mass="64292">MADKEIYELEIEIDNRDVDKTQKKLRSLDKLLQQTQRRAGLLGKTRIKPAVTLDDRFSSAARKIGDTLTRLHRTTVKPVAELDDRASKAAVKLYATLAALSAPRWRVSVAGVDWETAVGDSFTKWISSDGKSTMQRISSSIASALGGGLKEKIMQELGYIKMPEKKNSGQGGGGKGRRSGGSGNPKRKTPPFFDFLGVPKLDAFNFLYRQMTKISPNDISGQTGGPSSQFQSWIRKAPVYAEAGIKSGQSFFKSFLTILDPLQVAEKLGASKWGPVQATQKVLSGLGIEFKSKSGSPQESGESSTSSKKKSPLQDVLDGTFKVLDFGGKVIQEYFKDRYKELLDLKLIEAKNSVKNWWQAKWPGLRSRLEPKISPQNMRRLTNAGTKSLRFLGNVVTPVVKRLGGYAGVLMDGIEIFSAKPGRERYQKVTSAILGGVLGALGGGLGTLTSPVTGPVGPAVGSALGATVGGLLGDPLGSYIYDLFHGKIEQKPQAYSDREMAPSVQGITPPEPYVPRVMGTPVPDYYELPEDLRSKIGVPGYFNKPSAPVNVSLSQGALNLTVNKDEINYDELAKAAGWKIANEVRFAMQNLK</sequence>